<name>A0A1H2LKH5_9ACTN</name>
<keyword evidence="2" id="KW-1185">Reference proteome</keyword>
<evidence type="ECO:0000313" key="2">
    <source>
        <dbReference type="Proteomes" id="UP000198825"/>
    </source>
</evidence>
<organism evidence="1 2">
    <name type="scientific">Microlunatus sagamiharensis</name>
    <dbReference type="NCBI Taxonomy" id="546874"/>
    <lineage>
        <taxon>Bacteria</taxon>
        <taxon>Bacillati</taxon>
        <taxon>Actinomycetota</taxon>
        <taxon>Actinomycetes</taxon>
        <taxon>Propionibacteriales</taxon>
        <taxon>Propionibacteriaceae</taxon>
        <taxon>Microlunatus</taxon>
    </lineage>
</organism>
<dbReference type="EMBL" id="LT629799">
    <property type="protein sequence ID" value="SDU81128.1"/>
    <property type="molecule type" value="Genomic_DNA"/>
</dbReference>
<dbReference type="STRING" id="546874.SAMN04488544_0330"/>
<evidence type="ECO:0000313" key="1">
    <source>
        <dbReference type="EMBL" id="SDU81128.1"/>
    </source>
</evidence>
<dbReference type="Proteomes" id="UP000198825">
    <property type="component" value="Chromosome I"/>
</dbReference>
<accession>A0A1H2LKH5</accession>
<gene>
    <name evidence="1" type="ORF">SAMN04488544_0330</name>
</gene>
<reference evidence="2" key="1">
    <citation type="submission" date="2016-10" db="EMBL/GenBank/DDBJ databases">
        <authorList>
            <person name="Varghese N."/>
            <person name="Submissions S."/>
        </authorList>
    </citation>
    <scope>NUCLEOTIDE SEQUENCE [LARGE SCALE GENOMIC DNA]</scope>
    <source>
        <strain evidence="2">DSM 21743</strain>
    </source>
</reference>
<dbReference type="AlphaFoldDB" id="A0A1H2LKH5"/>
<dbReference type="RefSeq" id="WP_091072791.1">
    <property type="nucleotide sequence ID" value="NZ_LT629799.1"/>
</dbReference>
<sequence>MSTEIELISDGKGLAVIGNAADVERFFLSSGLANVPSKSFDLHRVRSAAKVTGGIAEAASVAAENAGRWVKLTEESAKVFRHARMMKGPAEGTSRAIAMGNKGTKHILQIVTKPGTALMNPANIAGVGAIMSQYAMQQQMDEIVEYLELINKKVDDILRGQKDAVLADMIGVDLIIEDALIVRDEVGRVSDITWSKVQATSQTLARTQAYALRELDAIAERLQKKADVGEIAKATRDAEPKVREWLAVLARTFQLHDGISVLEIDRVLDAAPEELESHHAGLLKARANRLDRIGRSTAALLSQMDETVRKANAKVLLNPFDSPAAVRSSHRVAAEVHSLRGRLGLEEGLEAADAKHWGQAAGEALEKVRVGTSEGAVAVKRFGDQTVDQATEVFRAVDLDGDGIPDQPRAAAAAEQAGAAIKGAATGVAGAFGTLFQRKRGAATVVAKSEGDASDPADS</sequence>
<dbReference type="OrthoDB" id="4391631at2"/>
<proteinExistence type="predicted"/>
<protein>
    <submittedName>
        <fullName evidence="1">Uncharacterized protein</fullName>
    </submittedName>
</protein>